<dbReference type="Pfam" id="PF24079">
    <property type="entry name" value="UBR4"/>
    <property type="match status" value="1"/>
</dbReference>
<comment type="similarity">
    <text evidence="1">Belongs to the UBR4 family.</text>
</comment>
<sequence>MMWSVWPELPAFGRKAAQFVDLLGYFTIKRSLSEEKAAEFSEKAIALLTKQNEILRNHANSNVYRLLSGLVDFDGFYLESDPCLVCNNPEVPYNNNKLSAIKADARFSTTSHMVKLVGSHNISKVTLRVTDVKRQKMVKTINLYYNNRSVQSVVELKNKTAVWQKAKKCHLIQGQTEVKIEFPLPIVACNLMIEYADFYENLQASSETLQCPRCSAPVPANPGVCGNCGENVYQCHKCRSINYDEKDPFLCNACGFCKYAKFDLTLTAKPCCAVDPIENEEDRKKAVTSINTLLDRADKMYRQLVAHRQPLDSLLMKIAEQGDNDFIKSETSHVSTSSVSGNAGGQTVNKSIQAVAQRYCVDCKGNFDELSKITQKVLASRKELIEYDTRVRDKITSSEGTQPRAPAKQLSTISDAQSVPGRCYGCSSAATEHCVTLLKALAMKPSTRDTLIKEGLIVELVNFTLYQGTCSIRNNVRDLLCLLTRNNPDAAAELNTILVDRVTKGMKEQSINPSVSSSISRDMQLLTKTVELEDSCWEQRLRCVTQIFLLSVQHVSPIVVQAVTLPCLKILSQFVKPKPATTKTNANKNIDEIASVKAQAAPIANMKDWIESQPEASYEEWERRATQTPGANGASLQETSDESVDDLNEEWLRNVMFSPSCGALRQVACSIVETVCQIPGRKRKIMDLLTSYLQGVGKAGENATEFFNLYSELMKPSLWKGYLATSGALLIIRDLIMNEIEQLTVLEETTLSSDLSQGYSLKRLTELMASFVEDKKIKQDFKGKLVGAVLNGYLSLRRLVVQRTKLVDQSQEILLNLLGELTSGTESETKEFMAICVNTLKRYELDDLRTPVFIFERLCNIIYPEENDTSEFLLLLEKDPQQEDFLQGRMQGNPYKSTDTGMGPLMRDVKNKICTDCDLIALLEDDTGMELLVNSKIISLDLPVKEVYKKIWCPQGEGEPMKVVYRMRGLLGDATEDIVEHLDKNNQKGVDNEIVYKMANVMNECGGLEAILKRLSGLRDLVRGRQLLEVILKLFGFCVKVKANRDYLAKPSLKTLKILLDVLNQILRVEQATPSGIGTMAEQILSIIETLLQGGGANMKLMIAAGQEEESQLEMLLEIIKTPYVRSNNNVLLSLMHILPFLTFGDKKSMNALIDHFEPYLNFEKFDKTHSDDELLFLECFCNIADGIENDENGNQLKNIIIDKGLVQQAVQYLELYTPSQAFSTSNLSDTDLWKEFLSRPSLPFILKFLSGMCKGHERSQLAVSETAVPTIHRLEQVSSEEKVGSLAENLMEALKEHPDAKTKVTAVRRETRLEKKKLAMAMRMKQLGALGMSATESGKIITKPSAVVQGFEEISNETGLTCCICREGYKYHPNKVLGIYTYTKRCILDSFELKQRKTQGYSTVSHFNIVHYECHVAAIRLARGRDEWESAALQNSNTKCNGLLPIWGPQVPESSFASCLARHNNYIQEATSHIEPTFHNTVHDMRLLLERFAFEKSFNEDSGGGGRQSNFNIIPYMVHMALYVMNTARIRSLEKSVTTFVEETHTTWIQSSFEVNGPLFMTVLSLFTHSLEEWKKIRMIFLSRLIVLAHVREVFPKGATKLSDGEVKAYTVYRPILIFFALVNKLHHMLKV</sequence>
<feature type="compositionally biased region" description="Polar residues" evidence="2">
    <location>
        <begin position="626"/>
        <end position="638"/>
    </location>
</feature>
<dbReference type="Proteomes" id="UP001152795">
    <property type="component" value="Unassembled WGS sequence"/>
</dbReference>
<name>A0A6S7H050_PARCT</name>
<evidence type="ECO:0000259" key="3">
    <source>
        <dbReference type="Pfam" id="PF13764"/>
    </source>
</evidence>
<dbReference type="Pfam" id="PF13764">
    <property type="entry name" value="E3_UbLigase_R4"/>
    <property type="match status" value="1"/>
</dbReference>
<dbReference type="PROSITE" id="PS52043">
    <property type="entry name" value="UBR4_E3"/>
    <property type="match status" value="1"/>
</dbReference>
<dbReference type="GO" id="GO:0016874">
    <property type="term" value="F:ligase activity"/>
    <property type="evidence" value="ECO:0007669"/>
    <property type="project" value="UniProtKB-KW"/>
</dbReference>
<keyword evidence="1" id="KW-0863">Zinc-finger</keyword>
<keyword evidence="1" id="KW-0862">Zinc</keyword>
<keyword evidence="5" id="KW-0436">Ligase</keyword>
<keyword evidence="1" id="KW-0479">Metal-binding</keyword>
<feature type="domain" description="E3 ubiquitin-protein ligase UBR4-like" evidence="4">
    <location>
        <begin position="262"/>
        <end position="390"/>
    </location>
</feature>
<dbReference type="PANTHER" id="PTHR21725:SF1">
    <property type="entry name" value="E3 UBIQUITIN-PROTEIN LIGASE UBR4"/>
    <property type="match status" value="1"/>
</dbReference>
<feature type="region of interest" description="UBR4 E3 catalytic module" evidence="1">
    <location>
        <begin position="1241"/>
        <end position="1633"/>
    </location>
</feature>
<evidence type="ECO:0000313" key="5">
    <source>
        <dbReference type="EMBL" id="CAB3995922.1"/>
    </source>
</evidence>
<keyword evidence="6" id="KW-1185">Reference proteome</keyword>
<dbReference type="InterPro" id="IPR016024">
    <property type="entry name" value="ARM-type_fold"/>
</dbReference>
<evidence type="ECO:0000313" key="6">
    <source>
        <dbReference type="Proteomes" id="UP001152795"/>
    </source>
</evidence>
<dbReference type="InterPro" id="IPR045189">
    <property type="entry name" value="UBR4-like"/>
</dbReference>
<evidence type="ECO:0000256" key="1">
    <source>
        <dbReference type="PROSITE-ProRule" id="PRU01388"/>
    </source>
</evidence>
<comment type="caution">
    <text evidence="5">The sequence shown here is derived from an EMBL/GenBank/DDBJ whole genome shotgun (WGS) entry which is preliminary data.</text>
</comment>
<dbReference type="SUPFAM" id="SSF48371">
    <property type="entry name" value="ARM repeat"/>
    <property type="match status" value="1"/>
</dbReference>
<evidence type="ECO:0000259" key="4">
    <source>
        <dbReference type="Pfam" id="PF24079"/>
    </source>
</evidence>
<accession>A0A6S7H050</accession>
<reference evidence="5" key="1">
    <citation type="submission" date="2020-04" db="EMBL/GenBank/DDBJ databases">
        <authorList>
            <person name="Alioto T."/>
            <person name="Alioto T."/>
            <person name="Gomez Garrido J."/>
        </authorList>
    </citation>
    <scope>NUCLEOTIDE SEQUENCE</scope>
    <source>
        <strain evidence="5">A484AB</strain>
    </source>
</reference>
<dbReference type="InterPro" id="IPR025704">
    <property type="entry name" value="E3_Ub_ligase_UBR4_C"/>
</dbReference>
<organism evidence="5 6">
    <name type="scientific">Paramuricea clavata</name>
    <name type="common">Red gorgonian</name>
    <name type="synonym">Violescent sea-whip</name>
    <dbReference type="NCBI Taxonomy" id="317549"/>
    <lineage>
        <taxon>Eukaryota</taxon>
        <taxon>Metazoa</taxon>
        <taxon>Cnidaria</taxon>
        <taxon>Anthozoa</taxon>
        <taxon>Octocorallia</taxon>
        <taxon>Malacalcyonacea</taxon>
        <taxon>Plexauridae</taxon>
        <taxon>Paramuricea</taxon>
    </lineage>
</organism>
<feature type="domain" description="E3 ubiquitin ligase UBR4 C-terminal" evidence="3">
    <location>
        <begin position="890"/>
        <end position="1632"/>
    </location>
</feature>
<dbReference type="OrthoDB" id="30336at2759"/>
<dbReference type="GO" id="GO:0008270">
    <property type="term" value="F:zinc ion binding"/>
    <property type="evidence" value="ECO:0007669"/>
    <property type="project" value="UniProtKB-KW"/>
</dbReference>
<protein>
    <submittedName>
        <fullName evidence="5">E3 ubiquitin- ligase UBR4</fullName>
    </submittedName>
</protein>
<feature type="region of interest" description="Disordered" evidence="2">
    <location>
        <begin position="617"/>
        <end position="640"/>
    </location>
</feature>
<dbReference type="PANTHER" id="PTHR21725">
    <property type="entry name" value="E3 UBIQUITIN-PROTEIN LIGASE UBR4"/>
    <property type="match status" value="1"/>
</dbReference>
<proteinExistence type="inferred from homology"/>
<gene>
    <name evidence="5" type="ORF">PACLA_8A035681</name>
</gene>
<dbReference type="EMBL" id="CACRXK020002762">
    <property type="protein sequence ID" value="CAB3995922.1"/>
    <property type="molecule type" value="Genomic_DNA"/>
</dbReference>
<dbReference type="InterPro" id="IPR056530">
    <property type="entry name" value="UBR4-like_dom"/>
</dbReference>
<evidence type="ECO:0000256" key="2">
    <source>
        <dbReference type="SAM" id="MobiDB-lite"/>
    </source>
</evidence>